<dbReference type="Gene3D" id="3.30.559.30">
    <property type="entry name" value="Nonribosomal peptide synthetase, condensation domain"/>
    <property type="match status" value="1"/>
</dbReference>
<dbReference type="CDD" id="cd19531">
    <property type="entry name" value="LCL_NRPS-like"/>
    <property type="match status" value="1"/>
</dbReference>
<dbReference type="SUPFAM" id="SSF52777">
    <property type="entry name" value="CoA-dependent acyltransferases"/>
    <property type="match status" value="2"/>
</dbReference>
<dbReference type="PANTHER" id="PTHR45527">
    <property type="entry name" value="NONRIBOSOMAL PEPTIDE SYNTHETASE"/>
    <property type="match status" value="1"/>
</dbReference>
<dbReference type="AlphaFoldDB" id="A0A918NLZ5"/>
<dbReference type="InterPro" id="IPR023213">
    <property type="entry name" value="CAT-like_dom_sf"/>
</dbReference>
<dbReference type="RefSeq" id="WP_190191464.1">
    <property type="nucleotide sequence ID" value="NZ_BMVU01000017.1"/>
</dbReference>
<reference evidence="2" key="2">
    <citation type="submission" date="2020-09" db="EMBL/GenBank/DDBJ databases">
        <authorList>
            <person name="Sun Q."/>
            <person name="Ohkuma M."/>
        </authorList>
    </citation>
    <scope>NUCLEOTIDE SEQUENCE</scope>
    <source>
        <strain evidence="2">JCM 4790</strain>
    </source>
</reference>
<dbReference type="GO" id="GO:0008610">
    <property type="term" value="P:lipid biosynthetic process"/>
    <property type="evidence" value="ECO:0007669"/>
    <property type="project" value="UniProtKB-ARBA"/>
</dbReference>
<feature type="domain" description="Condensation" evidence="1">
    <location>
        <begin position="9"/>
        <end position="437"/>
    </location>
</feature>
<proteinExistence type="predicted"/>
<dbReference type="GO" id="GO:0005829">
    <property type="term" value="C:cytosol"/>
    <property type="evidence" value="ECO:0007669"/>
    <property type="project" value="TreeGrafter"/>
</dbReference>
<comment type="caution">
    <text evidence="2">The sequence shown here is derived from an EMBL/GenBank/DDBJ whole genome shotgun (WGS) entry which is preliminary data.</text>
</comment>
<dbReference type="InterPro" id="IPR001242">
    <property type="entry name" value="Condensation_dom"/>
</dbReference>
<dbReference type="GO" id="GO:0031177">
    <property type="term" value="F:phosphopantetheine binding"/>
    <property type="evidence" value="ECO:0007669"/>
    <property type="project" value="TreeGrafter"/>
</dbReference>
<dbReference type="GO" id="GO:0047527">
    <property type="term" value="F:2,3-dihydroxybenzoate-serine ligase activity"/>
    <property type="evidence" value="ECO:0007669"/>
    <property type="project" value="TreeGrafter"/>
</dbReference>
<accession>A0A918NLZ5</accession>
<dbReference type="GO" id="GO:0009366">
    <property type="term" value="C:enterobactin synthetase complex"/>
    <property type="evidence" value="ECO:0007669"/>
    <property type="project" value="TreeGrafter"/>
</dbReference>
<dbReference type="Pfam" id="PF00668">
    <property type="entry name" value="Condensation"/>
    <property type="match status" value="1"/>
</dbReference>
<dbReference type="PANTHER" id="PTHR45527:SF1">
    <property type="entry name" value="FATTY ACID SYNTHASE"/>
    <property type="match status" value="1"/>
</dbReference>
<keyword evidence="3" id="KW-1185">Reference proteome</keyword>
<reference evidence="2" key="1">
    <citation type="journal article" date="2014" name="Int. J. Syst. Evol. Microbiol.">
        <title>Complete genome sequence of Corynebacterium casei LMG S-19264T (=DSM 44701T), isolated from a smear-ripened cheese.</title>
        <authorList>
            <consortium name="US DOE Joint Genome Institute (JGI-PGF)"/>
            <person name="Walter F."/>
            <person name="Albersmeier A."/>
            <person name="Kalinowski J."/>
            <person name="Ruckert C."/>
        </authorList>
    </citation>
    <scope>NUCLEOTIDE SEQUENCE</scope>
    <source>
        <strain evidence="2">JCM 4790</strain>
    </source>
</reference>
<evidence type="ECO:0000313" key="2">
    <source>
        <dbReference type="EMBL" id="GGX80033.1"/>
    </source>
</evidence>
<name>A0A918NLZ5_9ACTN</name>
<evidence type="ECO:0000313" key="3">
    <source>
        <dbReference type="Proteomes" id="UP000619244"/>
    </source>
</evidence>
<dbReference type="GO" id="GO:0043041">
    <property type="term" value="P:amino acid activation for nonribosomal peptide biosynthetic process"/>
    <property type="evidence" value="ECO:0007669"/>
    <property type="project" value="TreeGrafter"/>
</dbReference>
<dbReference type="Proteomes" id="UP000619244">
    <property type="component" value="Unassembled WGS sequence"/>
</dbReference>
<gene>
    <name evidence="2" type="ORF">GCM10010358_37950</name>
</gene>
<protein>
    <recommendedName>
        <fullName evidence="1">Condensation domain-containing protein</fullName>
    </recommendedName>
</protein>
<evidence type="ECO:0000259" key="1">
    <source>
        <dbReference type="Pfam" id="PF00668"/>
    </source>
</evidence>
<dbReference type="Gene3D" id="3.30.559.10">
    <property type="entry name" value="Chloramphenicol acetyltransferase-like domain"/>
    <property type="match status" value="1"/>
</dbReference>
<dbReference type="GO" id="GO:0009239">
    <property type="term" value="P:enterobactin biosynthetic process"/>
    <property type="evidence" value="ECO:0007669"/>
    <property type="project" value="TreeGrafter"/>
</dbReference>
<dbReference type="EMBL" id="BMVU01000017">
    <property type="protein sequence ID" value="GGX80033.1"/>
    <property type="molecule type" value="Genomic_DNA"/>
</dbReference>
<organism evidence="2 3">
    <name type="scientific">Streptomyces minutiscleroticus</name>
    <dbReference type="NCBI Taxonomy" id="68238"/>
    <lineage>
        <taxon>Bacteria</taxon>
        <taxon>Bacillati</taxon>
        <taxon>Actinomycetota</taxon>
        <taxon>Actinomycetes</taxon>
        <taxon>Kitasatosporales</taxon>
        <taxon>Streptomycetaceae</taxon>
        <taxon>Streptomyces</taxon>
    </lineage>
</organism>
<sequence length="450" mass="49907">MAAEPGDRAVSSAQRQVWILDRLHPGSAVYNVPLVHRIDGDLRAGLLEQALTELLRRHEILRTGYRVRSGALRQFVRPATPVRIPLADVSAYDDPEAEADRRTAAEARRPFDLSTDPVIRPLLVRVAPRRHRLCLTLHHIACDGWSLDILQRELSALYTALLAGSPPGLPPLREQYADYAEDQTARLTDRALLAAREYWLKHLSGIRTPVTLPADRPRPPLRSFEGGHVRFTVDSAVTDRVALLARSCRATPFAVLLAAFAALIRAEGGGDETVIGTPMTCRQRETQYAVIGMYVNTVVHRLRMSEAPTFRELVHLARDESRQAMAHRALPFEVLVEELNPARDPAFNPVFQLMFGYHEGDRTALVLPGCTVTTELGDTATAKLDLSLSLTLSAGRYAGRLEYSTDLFTPATAQRVADRFRTLLATATADPLRPFENLPQRAEGTTAGRR</sequence>